<dbReference type="Gene3D" id="3.40.1390.30">
    <property type="entry name" value="NIF3 (NGG1p interacting factor 3)-like"/>
    <property type="match status" value="1"/>
</dbReference>
<dbReference type="Proteomes" id="UP001157017">
    <property type="component" value="Unassembled WGS sequence"/>
</dbReference>
<dbReference type="SUPFAM" id="SSF102705">
    <property type="entry name" value="NIF3 (NGG1p interacting factor 3)-like"/>
    <property type="match status" value="1"/>
</dbReference>
<protein>
    <recommendedName>
        <fullName evidence="3">GTP cyclohydrolase 1 type 2 homolog</fullName>
    </recommendedName>
</protein>
<evidence type="ECO:0000256" key="5">
    <source>
        <dbReference type="SAM" id="MobiDB-lite"/>
    </source>
</evidence>
<dbReference type="EMBL" id="BSUZ01000001">
    <property type="protein sequence ID" value="GMA89324.1"/>
    <property type="molecule type" value="Genomic_DNA"/>
</dbReference>
<feature type="compositionally biased region" description="Basic residues" evidence="5">
    <location>
        <begin position="485"/>
        <end position="499"/>
    </location>
</feature>
<feature type="compositionally biased region" description="Low complexity" evidence="5">
    <location>
        <begin position="500"/>
        <end position="515"/>
    </location>
</feature>
<name>A0ABQ6JN17_9ACTN</name>
<dbReference type="InterPro" id="IPR036069">
    <property type="entry name" value="DUF34/NIF3_sf"/>
</dbReference>
<feature type="compositionally biased region" description="Basic and acidic residues" evidence="5">
    <location>
        <begin position="467"/>
        <end position="484"/>
    </location>
</feature>
<evidence type="ECO:0000256" key="4">
    <source>
        <dbReference type="ARBA" id="ARBA00022723"/>
    </source>
</evidence>
<evidence type="ECO:0000256" key="3">
    <source>
        <dbReference type="ARBA" id="ARBA00022112"/>
    </source>
</evidence>
<keyword evidence="4" id="KW-0479">Metal-binding</keyword>
<evidence type="ECO:0000313" key="6">
    <source>
        <dbReference type="EMBL" id="GMA89324.1"/>
    </source>
</evidence>
<dbReference type="PANTHER" id="PTHR13799">
    <property type="entry name" value="NGG1 INTERACTING FACTOR 3"/>
    <property type="match status" value="1"/>
</dbReference>
<gene>
    <name evidence="6" type="ORF">GCM10025868_45740</name>
</gene>
<accession>A0ABQ6JN17</accession>
<keyword evidence="7" id="KW-1185">Reference proteome</keyword>
<organism evidence="6 7">
    <name type="scientific">Angustibacter aerolatus</name>
    <dbReference type="NCBI Taxonomy" id="1162965"/>
    <lineage>
        <taxon>Bacteria</taxon>
        <taxon>Bacillati</taxon>
        <taxon>Actinomycetota</taxon>
        <taxon>Actinomycetes</taxon>
        <taxon>Kineosporiales</taxon>
        <taxon>Kineosporiaceae</taxon>
    </lineage>
</organism>
<sequence>MRAVTSQQPGIGDVGQVGQVGEVDGVDVAAAVGVLDSLYPPSTAQSWDAVGLVCGDPQAPVRRVLLAVDPTSAVVDEALEWGADLLVTHHPLLLRGVHGVPATTPKGRVVHRLVRGGCALYVAHTNADVALPGVSDALARVLGLHDLRPLVPQSLQPLDKVVVFVPHADADRLVDALAAAGAGTLGDYSRAAWTTTGTGTFRPEPGARPAIGRVGQVEVVPETRVEMVLPRARRQAVLQALRAAHPYEEPAFDLLETADPGGRAGLGRVGRLDQPVTLEAFARRVAEVLPATAQGVRVAGDADAVVETVAVLGGAGDDAFDAVRASGADVYVTADLRHHPASEARERAAHDGGGRPFLVDVAHWASEWPWLAGCESRLATGLARRGAAATTVETRVSTARTDPWTSHVPSRGPLLIAPAADQARLLEVQAVDTRLDQIAHRRRTMPEHAEPAALETRSTQPARPGRGRADPQRRRPARGGEGRDRRRARAHAAHPRPHPARVGSGRAQGARVAAARGRHARAAAERAGGRRARGHGAARGGAGRGRAGHRRAVRACCARSTSSPPAATPPTRRLAAERVQAGGLARPPGDRPRRRAAGALREDPRRLRHRGGAAARAPLRGLPPRA</sequence>
<dbReference type="PANTHER" id="PTHR13799:SF14">
    <property type="entry name" value="GTP CYCLOHYDROLASE 1 TYPE 2 HOMOLOG"/>
    <property type="match status" value="1"/>
</dbReference>
<dbReference type="InterPro" id="IPR002678">
    <property type="entry name" value="DUF34/NIF3"/>
</dbReference>
<feature type="compositionally biased region" description="Low complexity" evidence="5">
    <location>
        <begin position="554"/>
        <end position="573"/>
    </location>
</feature>
<comment type="similarity">
    <text evidence="1">Belongs to the GTP cyclohydrolase I type 2/NIF3 family.</text>
</comment>
<feature type="region of interest" description="Disordered" evidence="5">
    <location>
        <begin position="442"/>
        <end position="626"/>
    </location>
</feature>
<evidence type="ECO:0000313" key="7">
    <source>
        <dbReference type="Proteomes" id="UP001157017"/>
    </source>
</evidence>
<reference evidence="7" key="1">
    <citation type="journal article" date="2019" name="Int. J. Syst. Evol. Microbiol.">
        <title>The Global Catalogue of Microorganisms (GCM) 10K type strain sequencing project: providing services to taxonomists for standard genome sequencing and annotation.</title>
        <authorList>
            <consortium name="The Broad Institute Genomics Platform"/>
            <consortium name="The Broad Institute Genome Sequencing Center for Infectious Disease"/>
            <person name="Wu L."/>
            <person name="Ma J."/>
        </authorList>
    </citation>
    <scope>NUCLEOTIDE SEQUENCE [LARGE SCALE GENOMIC DNA]</scope>
    <source>
        <strain evidence="7">NBRC 108730</strain>
    </source>
</reference>
<evidence type="ECO:0000256" key="1">
    <source>
        <dbReference type="ARBA" id="ARBA00006964"/>
    </source>
</evidence>
<comment type="caution">
    <text evidence="6">The sequence shown here is derived from an EMBL/GenBank/DDBJ whole genome shotgun (WGS) entry which is preliminary data.</text>
</comment>
<dbReference type="Pfam" id="PF01784">
    <property type="entry name" value="DUF34_NIF3"/>
    <property type="match status" value="1"/>
</dbReference>
<comment type="subunit">
    <text evidence="2">Homohexamer.</text>
</comment>
<dbReference type="Gene3D" id="3.30.70.120">
    <property type="match status" value="1"/>
</dbReference>
<proteinExistence type="inferred from homology"/>
<dbReference type="InterPro" id="IPR015867">
    <property type="entry name" value="N-reg_PII/ATP_PRibTrfase_C"/>
</dbReference>
<dbReference type="NCBIfam" id="TIGR00486">
    <property type="entry name" value="YbgI_SA1388"/>
    <property type="match status" value="1"/>
</dbReference>
<feature type="compositionally biased region" description="Low complexity" evidence="5">
    <location>
        <begin position="612"/>
        <end position="626"/>
    </location>
</feature>
<evidence type="ECO:0000256" key="2">
    <source>
        <dbReference type="ARBA" id="ARBA00011643"/>
    </source>
</evidence>